<feature type="domain" description="Response regulatory" evidence="7">
    <location>
        <begin position="673"/>
        <end position="788"/>
    </location>
</feature>
<feature type="domain" description="PAS" evidence="8">
    <location>
        <begin position="206"/>
        <end position="240"/>
    </location>
</feature>
<dbReference type="InterPro" id="IPR001789">
    <property type="entry name" value="Sig_transdc_resp-reg_receiver"/>
</dbReference>
<dbReference type="PROSITE" id="PS50112">
    <property type="entry name" value="PAS"/>
    <property type="match status" value="2"/>
</dbReference>
<dbReference type="SUPFAM" id="SSF52172">
    <property type="entry name" value="CheY-like"/>
    <property type="match status" value="1"/>
</dbReference>
<dbReference type="Gene3D" id="3.30.450.20">
    <property type="entry name" value="PAS domain"/>
    <property type="match status" value="3"/>
</dbReference>
<dbReference type="SUPFAM" id="SSF47384">
    <property type="entry name" value="Homodimeric domain of signal transducing histidine kinase"/>
    <property type="match status" value="1"/>
</dbReference>
<dbReference type="EC" id="2.7.13.3" evidence="2"/>
<dbReference type="PANTHER" id="PTHR43065">
    <property type="entry name" value="SENSOR HISTIDINE KINASE"/>
    <property type="match status" value="1"/>
</dbReference>
<dbReference type="InterPro" id="IPR000014">
    <property type="entry name" value="PAS"/>
</dbReference>
<comment type="caution">
    <text evidence="10">The sequence shown here is derived from an EMBL/GenBank/DDBJ whole genome shotgun (WGS) entry which is preliminary data.</text>
</comment>
<dbReference type="InterPro" id="IPR005467">
    <property type="entry name" value="His_kinase_dom"/>
</dbReference>
<dbReference type="SMART" id="SM00448">
    <property type="entry name" value="REC"/>
    <property type="match status" value="1"/>
</dbReference>
<evidence type="ECO:0000259" key="6">
    <source>
        <dbReference type="PROSITE" id="PS50109"/>
    </source>
</evidence>
<gene>
    <name evidence="10" type="ORF">GQR91_04135</name>
</gene>
<dbReference type="InterPro" id="IPR003661">
    <property type="entry name" value="HisK_dim/P_dom"/>
</dbReference>
<dbReference type="Pfam" id="PF00512">
    <property type="entry name" value="HisKA"/>
    <property type="match status" value="1"/>
</dbReference>
<protein>
    <recommendedName>
        <fullName evidence="2">histidine kinase</fullName>
        <ecNumber evidence="2">2.7.13.3</ecNumber>
    </recommendedName>
</protein>
<dbReference type="SUPFAM" id="SSF55874">
    <property type="entry name" value="ATPase domain of HSP90 chaperone/DNA topoisomerase II/histidine kinase"/>
    <property type="match status" value="1"/>
</dbReference>
<dbReference type="InterPro" id="IPR011006">
    <property type="entry name" value="CheY-like_superfamily"/>
</dbReference>
<dbReference type="InterPro" id="IPR004358">
    <property type="entry name" value="Sig_transdc_His_kin-like_C"/>
</dbReference>
<dbReference type="SUPFAM" id="SSF55785">
    <property type="entry name" value="PYP-like sensor domain (PAS domain)"/>
    <property type="match status" value="3"/>
</dbReference>
<dbReference type="PRINTS" id="PR00344">
    <property type="entry name" value="BCTRLSENSOR"/>
</dbReference>
<feature type="domain" description="PAS" evidence="8">
    <location>
        <begin position="314"/>
        <end position="353"/>
    </location>
</feature>
<dbReference type="InterPro" id="IPR013655">
    <property type="entry name" value="PAS_fold_3"/>
</dbReference>
<dbReference type="GO" id="GO:0000155">
    <property type="term" value="F:phosphorelay sensor kinase activity"/>
    <property type="evidence" value="ECO:0007669"/>
    <property type="project" value="InterPro"/>
</dbReference>
<dbReference type="PROSITE" id="PS50113">
    <property type="entry name" value="PAC"/>
    <property type="match status" value="1"/>
</dbReference>
<evidence type="ECO:0000256" key="3">
    <source>
        <dbReference type="ARBA" id="ARBA00022553"/>
    </source>
</evidence>
<feature type="modified residue" description="4-aspartylphosphate" evidence="4">
    <location>
        <position position="723"/>
    </location>
</feature>
<dbReference type="PROSITE" id="PS50109">
    <property type="entry name" value="HIS_KIN"/>
    <property type="match status" value="1"/>
</dbReference>
<evidence type="ECO:0000256" key="5">
    <source>
        <dbReference type="SAM" id="MobiDB-lite"/>
    </source>
</evidence>
<sequence length="854" mass="92253">MQRRYALETARAAWANNVTVVAGSKEAAFLIGGGEMGKRIGTFAWETTPIGAIASWPVAMRSVLAFVLRSPVPIVTLWGPTGVMIYNDAYRGFAGDRHPALLGTNVLEGWHEVADFNAHVMQVVYHGGGTLSYQDQELTLVRDGTPRALWTDLEYSPALDDDGRPIGVVAVVIETTERVLAGRRLQDDRDRLWAISQDLLLVCTFEGIITAVNPSATRMLGWAETELVGQPLSAFLHPDDLASTAAEVATLSDGVTTMAFENRYRTKAGDYRLLAWTAVPSAGRIHAVGRDITEERRLARDRERIWTLSPVLKVVTDAAGIITNVNPSWTATLGWTHAESVGRRSTDFMEDDEGSWRERVRILSAGQALHDYRTTLIAKSGERRLIRWTTVPEGGTFYGFGHDVTAENEAAAALATAEAQLRQSQKMEAVGQLTGGIAHDFNNLLQGITGNLEIVERRVAQGRTEELDRFVTAAATAANRAASLTHRLLAFSRRQPLDPKPVEVNRLIGSIEDLLRRTIGERIALDLHLDADLWPTRCDPNQLESAILNLAINARDAMEGGGRLTIETGNVTRENSAFVCIRVGDTGTGMDADTIARAFEPFFTTKPIGRGTGLGLSMIYGFAKQSEGTATIESAPGEGTSVRLYLPRHDGPMDEAGEAPAAAPVPLSGRGEVVLVVEDEAVVRALILEELQELGYRTLAAGDGASGLALLRSHARIDLLVTDMGLPDRDGRQVAMEARAMRPALKVLFMTGYAETAAAASGFMEPGMAMITKPFAMNVLAGAGARDAGGVGPTHTLRPERSRRSGDGGCASTSLSTNGRSVYCSDAAIGRAWDRAGWRPGLRWRRCVPFAGHG</sequence>
<keyword evidence="3 4" id="KW-0597">Phosphoprotein</keyword>
<dbReference type="SMART" id="SM00086">
    <property type="entry name" value="PAC"/>
    <property type="match status" value="2"/>
</dbReference>
<dbReference type="Gene3D" id="3.30.565.10">
    <property type="entry name" value="Histidine kinase-like ATPase, C-terminal domain"/>
    <property type="match status" value="1"/>
</dbReference>
<evidence type="ECO:0000256" key="1">
    <source>
        <dbReference type="ARBA" id="ARBA00000085"/>
    </source>
</evidence>
<dbReference type="InterPro" id="IPR001610">
    <property type="entry name" value="PAC"/>
</dbReference>
<dbReference type="InterPro" id="IPR036097">
    <property type="entry name" value="HisK_dim/P_sf"/>
</dbReference>
<dbReference type="Pfam" id="PF02518">
    <property type="entry name" value="HATPase_c"/>
    <property type="match status" value="1"/>
</dbReference>
<evidence type="ECO:0000259" key="9">
    <source>
        <dbReference type="PROSITE" id="PS50113"/>
    </source>
</evidence>
<dbReference type="InterPro" id="IPR036890">
    <property type="entry name" value="HATPase_C_sf"/>
</dbReference>
<evidence type="ECO:0000313" key="11">
    <source>
        <dbReference type="Proteomes" id="UP000436801"/>
    </source>
</evidence>
<dbReference type="Pfam" id="PF08447">
    <property type="entry name" value="PAS_3"/>
    <property type="match status" value="1"/>
</dbReference>
<feature type="region of interest" description="Disordered" evidence="5">
    <location>
        <begin position="788"/>
        <end position="815"/>
    </location>
</feature>
<dbReference type="Gene3D" id="3.40.50.2300">
    <property type="match status" value="1"/>
</dbReference>
<dbReference type="Proteomes" id="UP000436801">
    <property type="component" value="Unassembled WGS sequence"/>
</dbReference>
<evidence type="ECO:0000313" key="10">
    <source>
        <dbReference type="EMBL" id="MWC42848.1"/>
    </source>
</evidence>
<comment type="catalytic activity">
    <reaction evidence="1">
        <text>ATP + protein L-histidine = ADP + protein N-phospho-L-histidine.</text>
        <dbReference type="EC" id="2.7.13.3"/>
    </reaction>
</comment>
<dbReference type="AlphaFoldDB" id="A0A6N8LTD9"/>
<proteinExistence type="predicted"/>
<feature type="compositionally biased region" description="Basic and acidic residues" evidence="5">
    <location>
        <begin position="797"/>
        <end position="806"/>
    </location>
</feature>
<evidence type="ECO:0000256" key="4">
    <source>
        <dbReference type="PROSITE-ProRule" id="PRU00169"/>
    </source>
</evidence>
<dbReference type="Gene3D" id="1.10.287.130">
    <property type="match status" value="1"/>
</dbReference>
<dbReference type="NCBIfam" id="TIGR00229">
    <property type="entry name" value="sensory_box"/>
    <property type="match status" value="2"/>
</dbReference>
<dbReference type="EMBL" id="WSUT01000005">
    <property type="protein sequence ID" value="MWC42848.1"/>
    <property type="molecule type" value="Genomic_DNA"/>
</dbReference>
<dbReference type="SMART" id="SM00091">
    <property type="entry name" value="PAS"/>
    <property type="match status" value="3"/>
</dbReference>
<feature type="domain" description="PAC" evidence="9">
    <location>
        <begin position="134"/>
        <end position="187"/>
    </location>
</feature>
<name>A0A6N8LTD9_9SPHN</name>
<feature type="domain" description="Histidine kinase" evidence="6">
    <location>
        <begin position="436"/>
        <end position="650"/>
    </location>
</feature>
<dbReference type="CDD" id="cd00130">
    <property type="entry name" value="PAS"/>
    <property type="match status" value="2"/>
</dbReference>
<accession>A0A6N8LTD9</accession>
<dbReference type="SMART" id="SM00387">
    <property type="entry name" value="HATPase_c"/>
    <property type="match status" value="1"/>
</dbReference>
<evidence type="ECO:0000259" key="7">
    <source>
        <dbReference type="PROSITE" id="PS50110"/>
    </source>
</evidence>
<organism evidence="10 11">
    <name type="scientific">Sphingomonas carotinifaciens</name>
    <dbReference type="NCBI Taxonomy" id="1166323"/>
    <lineage>
        <taxon>Bacteria</taxon>
        <taxon>Pseudomonadati</taxon>
        <taxon>Pseudomonadota</taxon>
        <taxon>Alphaproteobacteria</taxon>
        <taxon>Sphingomonadales</taxon>
        <taxon>Sphingomonadaceae</taxon>
        <taxon>Sphingomonas</taxon>
    </lineage>
</organism>
<evidence type="ECO:0000259" key="8">
    <source>
        <dbReference type="PROSITE" id="PS50112"/>
    </source>
</evidence>
<evidence type="ECO:0000256" key="2">
    <source>
        <dbReference type="ARBA" id="ARBA00012438"/>
    </source>
</evidence>
<dbReference type="InterPro" id="IPR000700">
    <property type="entry name" value="PAS-assoc_C"/>
</dbReference>
<dbReference type="Pfam" id="PF13426">
    <property type="entry name" value="PAS_9"/>
    <property type="match status" value="1"/>
</dbReference>
<dbReference type="PANTHER" id="PTHR43065:SF42">
    <property type="entry name" value="TWO-COMPONENT SENSOR PPRA"/>
    <property type="match status" value="1"/>
</dbReference>
<dbReference type="PROSITE" id="PS50110">
    <property type="entry name" value="RESPONSE_REGULATORY"/>
    <property type="match status" value="1"/>
</dbReference>
<dbReference type="InterPro" id="IPR035965">
    <property type="entry name" value="PAS-like_dom_sf"/>
</dbReference>
<dbReference type="SMART" id="SM00388">
    <property type="entry name" value="HisKA"/>
    <property type="match status" value="1"/>
</dbReference>
<dbReference type="Pfam" id="PF00072">
    <property type="entry name" value="Response_reg"/>
    <property type="match status" value="1"/>
</dbReference>
<dbReference type="InterPro" id="IPR003594">
    <property type="entry name" value="HATPase_dom"/>
</dbReference>
<reference evidence="10 11" key="1">
    <citation type="submission" date="2019-12" db="EMBL/GenBank/DDBJ databases">
        <authorList>
            <person name="Zheng J."/>
        </authorList>
    </citation>
    <scope>NUCLEOTIDE SEQUENCE [LARGE SCALE GENOMIC DNA]</scope>
    <source>
        <strain evidence="10 11">DSM 27347</strain>
    </source>
</reference>